<evidence type="ECO:0000313" key="1">
    <source>
        <dbReference type="EMBL" id="RDV06454.1"/>
    </source>
</evidence>
<keyword evidence="2" id="KW-1185">Reference proteome</keyword>
<protein>
    <recommendedName>
        <fullName evidence="3">CRISPR-associated protein Cas2</fullName>
    </recommendedName>
</protein>
<dbReference type="EMBL" id="QRGP01000001">
    <property type="protein sequence ID" value="RDV06454.1"/>
    <property type="molecule type" value="Genomic_DNA"/>
</dbReference>
<organism evidence="1 2">
    <name type="scientific">Sphingorhabdus pulchriflava</name>
    <dbReference type="NCBI Taxonomy" id="2292257"/>
    <lineage>
        <taxon>Bacteria</taxon>
        <taxon>Pseudomonadati</taxon>
        <taxon>Pseudomonadota</taxon>
        <taxon>Alphaproteobacteria</taxon>
        <taxon>Sphingomonadales</taxon>
        <taxon>Sphingomonadaceae</taxon>
        <taxon>Sphingorhabdus</taxon>
    </lineage>
</organism>
<dbReference type="OrthoDB" id="2656750at2"/>
<accession>A0A371BFT9</accession>
<evidence type="ECO:0008006" key="3">
    <source>
        <dbReference type="Google" id="ProtNLM"/>
    </source>
</evidence>
<name>A0A371BFT9_9SPHN</name>
<gene>
    <name evidence="1" type="ORF">DXH95_03235</name>
</gene>
<proteinExistence type="predicted"/>
<comment type="caution">
    <text evidence="1">The sequence shown here is derived from an EMBL/GenBank/DDBJ whole genome shotgun (WGS) entry which is preliminary data.</text>
</comment>
<reference evidence="2" key="1">
    <citation type="submission" date="2018-08" db="EMBL/GenBank/DDBJ databases">
        <authorList>
            <person name="Kim S.-J."/>
            <person name="Jung G.-Y."/>
        </authorList>
    </citation>
    <scope>NUCLEOTIDE SEQUENCE [LARGE SCALE GENOMIC DNA]</scope>
    <source>
        <strain evidence="2">GY_G</strain>
    </source>
</reference>
<dbReference type="RefSeq" id="WP_115548007.1">
    <property type="nucleotide sequence ID" value="NZ_QRGP01000001.1"/>
</dbReference>
<dbReference type="Proteomes" id="UP000263833">
    <property type="component" value="Unassembled WGS sequence"/>
</dbReference>
<sequence length="88" mass="9886">MKYLITYDNKPPRNYTALYTLLNSWSAARVAESVWLAELKGPASAVRDLVRAKLDPSDRVVVIELKTGSDWATCHALPAGNDWLKRNL</sequence>
<dbReference type="AlphaFoldDB" id="A0A371BFT9"/>
<evidence type="ECO:0000313" key="2">
    <source>
        <dbReference type="Proteomes" id="UP000263833"/>
    </source>
</evidence>